<gene>
    <name evidence="9" type="ORF">OG398_23565</name>
</gene>
<dbReference type="Gene3D" id="1.20.1250.20">
    <property type="entry name" value="MFS general substrate transporter like domains"/>
    <property type="match status" value="1"/>
</dbReference>
<proteinExistence type="predicted"/>
<feature type="transmembrane region" description="Helical" evidence="8">
    <location>
        <begin position="384"/>
        <end position="402"/>
    </location>
</feature>
<evidence type="ECO:0000256" key="2">
    <source>
        <dbReference type="ARBA" id="ARBA00022448"/>
    </source>
</evidence>
<dbReference type="Pfam" id="PF05977">
    <property type="entry name" value="MFS_3"/>
    <property type="match status" value="1"/>
</dbReference>
<dbReference type="SUPFAM" id="SSF103473">
    <property type="entry name" value="MFS general substrate transporter"/>
    <property type="match status" value="1"/>
</dbReference>
<evidence type="ECO:0000313" key="9">
    <source>
        <dbReference type="EMBL" id="WTW71032.1"/>
    </source>
</evidence>
<evidence type="ECO:0000256" key="3">
    <source>
        <dbReference type="ARBA" id="ARBA00022475"/>
    </source>
</evidence>
<name>A0AAU2VTX5_9ACTN</name>
<keyword evidence="2" id="KW-0813">Transport</keyword>
<sequence length="436" mass="44958">MQPPPAPSSPPLLRSGSLFGQPRFRTFYAGRLVSLLGSSMAPVALAFAVLDASGSSQDLGVVLAAHMLPLLALLLVGGAVADRSSRRNVLVAVHLGSALTQGGVAALLLTGHYSLAPVAVLEFLNGALGAFTAPALRGVLPQFVERTRLQQANSLLGTARNATKILGPSLSGVLVVAVGSGPAIAFDAFTYLLAAGFLARLTFTGTTDPPRRRTALAADIRDGWTEFRAIRWVWTGTLAFCLVNLAQTGTWQILGPQLTRRLSGEETWGLVLSVRGVGLLVSGLLMYRLVVRHLLRLGQLTSILAALPLLALGARLHAPWLLAAAFVAGLGSAVTAVAWDTSVQEHVPPHVLSRVASYDELLSYVAIPVGQLCVGPLAQAYGAFRVASVAGAVSAAAAALPLTSRAVRRLPHAAAPASAAEPAADPAPAPGQAGAA</sequence>
<dbReference type="PANTHER" id="PTHR23513">
    <property type="entry name" value="INTEGRAL MEMBRANE EFFLUX PROTEIN-RELATED"/>
    <property type="match status" value="1"/>
</dbReference>
<dbReference type="InterPro" id="IPR036259">
    <property type="entry name" value="MFS_trans_sf"/>
</dbReference>
<feature type="transmembrane region" description="Helical" evidence="8">
    <location>
        <begin position="184"/>
        <end position="203"/>
    </location>
</feature>
<keyword evidence="6 8" id="KW-0472">Membrane</keyword>
<evidence type="ECO:0000256" key="6">
    <source>
        <dbReference type="ARBA" id="ARBA00023136"/>
    </source>
</evidence>
<evidence type="ECO:0000256" key="4">
    <source>
        <dbReference type="ARBA" id="ARBA00022692"/>
    </source>
</evidence>
<feature type="transmembrane region" description="Helical" evidence="8">
    <location>
        <begin position="229"/>
        <end position="247"/>
    </location>
</feature>
<dbReference type="EMBL" id="CP108313">
    <property type="protein sequence ID" value="WTW71032.1"/>
    <property type="molecule type" value="Genomic_DNA"/>
</dbReference>
<evidence type="ECO:0000256" key="5">
    <source>
        <dbReference type="ARBA" id="ARBA00022989"/>
    </source>
</evidence>
<feature type="transmembrane region" description="Helical" evidence="8">
    <location>
        <begin position="62"/>
        <end position="81"/>
    </location>
</feature>
<evidence type="ECO:0000256" key="8">
    <source>
        <dbReference type="SAM" id="Phobius"/>
    </source>
</evidence>
<dbReference type="CDD" id="cd06173">
    <property type="entry name" value="MFS_MefA_like"/>
    <property type="match status" value="1"/>
</dbReference>
<protein>
    <submittedName>
        <fullName evidence="9">MFS transporter</fullName>
    </submittedName>
</protein>
<feature type="transmembrane region" description="Helical" evidence="8">
    <location>
        <begin position="32"/>
        <end position="50"/>
    </location>
</feature>
<comment type="subcellular location">
    <subcellularLocation>
        <location evidence="1">Cell membrane</location>
        <topology evidence="1">Multi-pass membrane protein</topology>
    </subcellularLocation>
</comment>
<dbReference type="AlphaFoldDB" id="A0AAU2VTX5"/>
<feature type="region of interest" description="Disordered" evidence="7">
    <location>
        <begin position="416"/>
        <end position="436"/>
    </location>
</feature>
<dbReference type="InterPro" id="IPR010290">
    <property type="entry name" value="TM_effector"/>
</dbReference>
<evidence type="ECO:0000256" key="7">
    <source>
        <dbReference type="SAM" id="MobiDB-lite"/>
    </source>
</evidence>
<keyword evidence="5 8" id="KW-1133">Transmembrane helix</keyword>
<dbReference type="GO" id="GO:0005886">
    <property type="term" value="C:plasma membrane"/>
    <property type="evidence" value="ECO:0007669"/>
    <property type="project" value="UniProtKB-SubCell"/>
</dbReference>
<feature type="transmembrane region" description="Helical" evidence="8">
    <location>
        <begin position="267"/>
        <end position="287"/>
    </location>
</feature>
<organism evidence="9">
    <name type="scientific">Streptomyces sp. NBC_00008</name>
    <dbReference type="NCBI Taxonomy" id="2903610"/>
    <lineage>
        <taxon>Bacteria</taxon>
        <taxon>Bacillati</taxon>
        <taxon>Actinomycetota</taxon>
        <taxon>Actinomycetes</taxon>
        <taxon>Kitasatosporales</taxon>
        <taxon>Streptomycetaceae</taxon>
        <taxon>Streptomyces</taxon>
    </lineage>
</organism>
<accession>A0AAU2VTX5</accession>
<reference evidence="9" key="1">
    <citation type="submission" date="2022-10" db="EMBL/GenBank/DDBJ databases">
        <title>The complete genomes of actinobacterial strains from the NBC collection.</title>
        <authorList>
            <person name="Joergensen T.S."/>
            <person name="Alvarez Arevalo M."/>
            <person name="Sterndorff E.B."/>
            <person name="Faurdal D."/>
            <person name="Vuksanovic O."/>
            <person name="Mourched A.-S."/>
            <person name="Charusanti P."/>
            <person name="Shaw S."/>
            <person name="Blin K."/>
            <person name="Weber T."/>
        </authorList>
    </citation>
    <scope>NUCLEOTIDE SEQUENCE</scope>
    <source>
        <strain evidence="9">NBC_00008</strain>
    </source>
</reference>
<keyword evidence="3" id="KW-1003">Cell membrane</keyword>
<evidence type="ECO:0000256" key="1">
    <source>
        <dbReference type="ARBA" id="ARBA00004651"/>
    </source>
</evidence>
<feature type="transmembrane region" description="Helical" evidence="8">
    <location>
        <begin position="320"/>
        <end position="340"/>
    </location>
</feature>
<feature type="transmembrane region" description="Helical" evidence="8">
    <location>
        <begin position="88"/>
        <end position="109"/>
    </location>
</feature>
<dbReference type="PANTHER" id="PTHR23513:SF11">
    <property type="entry name" value="STAPHYLOFERRIN A TRANSPORTER"/>
    <property type="match status" value="1"/>
</dbReference>
<keyword evidence="4 8" id="KW-0812">Transmembrane</keyword>